<sequence length="147" mass="16944">MTSPAQHIDVKPEIGTQTEHSLPSDATPKIDGETSQARRQEKAALRELKRLRKQNKVWRKENKALKDELAAQKAEVVYYSGEVDHYRGLHTDARLKLRLMAYYKTEAARKSTMLRDIKKFIYKTLDVSEVDLQVAESMSDDDSICNY</sequence>
<dbReference type="Proteomes" id="UP000245942">
    <property type="component" value="Unassembled WGS sequence"/>
</dbReference>
<evidence type="ECO:0000313" key="2">
    <source>
        <dbReference type="EMBL" id="PWN17734.1"/>
    </source>
</evidence>
<name>A0A316TYD3_9BASI</name>
<feature type="compositionally biased region" description="Basic and acidic residues" evidence="1">
    <location>
        <begin position="28"/>
        <end position="41"/>
    </location>
</feature>
<evidence type="ECO:0000256" key="1">
    <source>
        <dbReference type="SAM" id="MobiDB-lite"/>
    </source>
</evidence>
<dbReference type="GeneID" id="37010934"/>
<feature type="region of interest" description="Disordered" evidence="1">
    <location>
        <begin position="1"/>
        <end position="41"/>
    </location>
</feature>
<proteinExistence type="predicted"/>
<dbReference type="EMBL" id="KZ819341">
    <property type="protein sequence ID" value="PWN17734.1"/>
    <property type="molecule type" value="Genomic_DNA"/>
</dbReference>
<dbReference type="AlphaFoldDB" id="A0A316TYD3"/>
<dbReference type="RefSeq" id="XP_025344894.1">
    <property type="nucleotide sequence ID" value="XM_025489200.1"/>
</dbReference>
<evidence type="ECO:0000313" key="3">
    <source>
        <dbReference type="Proteomes" id="UP000245942"/>
    </source>
</evidence>
<reference evidence="2 3" key="1">
    <citation type="journal article" date="2018" name="Mol. Biol. Evol.">
        <title>Broad Genomic Sampling Reveals a Smut Pathogenic Ancestry of the Fungal Clade Ustilaginomycotina.</title>
        <authorList>
            <person name="Kijpornyongpan T."/>
            <person name="Mondo S.J."/>
            <person name="Barry K."/>
            <person name="Sandor L."/>
            <person name="Lee J."/>
            <person name="Lipzen A."/>
            <person name="Pangilinan J."/>
            <person name="LaButti K."/>
            <person name="Hainaut M."/>
            <person name="Henrissat B."/>
            <person name="Grigoriev I.V."/>
            <person name="Spatafora J.W."/>
            <person name="Aime M.C."/>
        </authorList>
    </citation>
    <scope>NUCLEOTIDE SEQUENCE [LARGE SCALE GENOMIC DNA]</scope>
    <source>
        <strain evidence="2 3">MCA 4718</strain>
    </source>
</reference>
<protein>
    <submittedName>
        <fullName evidence="2">Uncharacterized protein</fullName>
    </submittedName>
</protein>
<accession>A0A316TYD3</accession>
<keyword evidence="3" id="KW-1185">Reference proteome</keyword>
<organism evidence="2 3">
    <name type="scientific">Pseudomicrostroma glucosiphilum</name>
    <dbReference type="NCBI Taxonomy" id="1684307"/>
    <lineage>
        <taxon>Eukaryota</taxon>
        <taxon>Fungi</taxon>
        <taxon>Dikarya</taxon>
        <taxon>Basidiomycota</taxon>
        <taxon>Ustilaginomycotina</taxon>
        <taxon>Exobasidiomycetes</taxon>
        <taxon>Microstromatales</taxon>
        <taxon>Microstromatales incertae sedis</taxon>
        <taxon>Pseudomicrostroma</taxon>
    </lineage>
</organism>
<gene>
    <name evidence="2" type="ORF">BCV69DRAFT_128225</name>
</gene>